<keyword evidence="1" id="KW-0805">Transcription regulation</keyword>
<keyword evidence="2" id="KW-0238">DNA-binding</keyword>
<reference evidence="7" key="1">
    <citation type="submission" date="2017-04" db="EMBL/GenBank/DDBJ databases">
        <title>Function of individual gut microbiota members based on whole genome sequencing of pure cultures obtained from chicken caecum.</title>
        <authorList>
            <person name="Medvecky M."/>
            <person name="Cejkova D."/>
            <person name="Polansky O."/>
            <person name="Karasova D."/>
            <person name="Kubasova T."/>
            <person name="Cizek A."/>
            <person name="Rychlik I."/>
        </authorList>
    </citation>
    <scope>NUCLEOTIDE SEQUENCE [LARGE SCALE GENOMIC DNA]</scope>
    <source>
        <strain evidence="7">An67</strain>
    </source>
</reference>
<reference evidence="6" key="2">
    <citation type="journal article" date="2018" name="BMC Genomics">
        <title>Whole genome sequencing and function prediction of 133 gut anaerobes isolated from chicken caecum in pure cultures.</title>
        <authorList>
            <person name="Medvecky M."/>
            <person name="Cejkova D."/>
            <person name="Polansky O."/>
            <person name="Karasova D."/>
            <person name="Kubasova T."/>
            <person name="Cizek A."/>
            <person name="Rychlik I."/>
        </authorList>
    </citation>
    <scope>NUCLEOTIDE SEQUENCE</scope>
    <source>
        <strain evidence="6">An67</strain>
    </source>
</reference>
<dbReference type="InterPro" id="IPR036390">
    <property type="entry name" value="WH_DNA-bd_sf"/>
</dbReference>
<dbReference type="EMBL" id="NFHS01000009">
    <property type="protein sequence ID" value="OUN52900.1"/>
    <property type="molecule type" value="Genomic_DNA"/>
</dbReference>
<feature type="domain" description="HTH gntR-type" evidence="4">
    <location>
        <begin position="4"/>
        <end position="72"/>
    </location>
</feature>
<dbReference type="Pfam" id="PF13377">
    <property type="entry name" value="Peripla_BP_3"/>
    <property type="match status" value="1"/>
</dbReference>
<name>A0A1Y3V5S4_BACUN</name>
<dbReference type="GO" id="GO:0000976">
    <property type="term" value="F:transcription cis-regulatory region binding"/>
    <property type="evidence" value="ECO:0007669"/>
    <property type="project" value="TreeGrafter"/>
</dbReference>
<dbReference type="Gene3D" id="3.40.50.2300">
    <property type="match status" value="2"/>
</dbReference>
<dbReference type="SMART" id="SM00345">
    <property type="entry name" value="HTH_GNTR"/>
    <property type="match status" value="1"/>
</dbReference>
<organism evidence="6 7">
    <name type="scientific">Bacteroides uniformis</name>
    <dbReference type="NCBI Taxonomy" id="820"/>
    <lineage>
        <taxon>Bacteria</taxon>
        <taxon>Pseudomonadati</taxon>
        <taxon>Bacteroidota</taxon>
        <taxon>Bacteroidia</taxon>
        <taxon>Bacteroidales</taxon>
        <taxon>Bacteroidaceae</taxon>
        <taxon>Bacteroides</taxon>
    </lineage>
</organism>
<dbReference type="SUPFAM" id="SSF46785">
    <property type="entry name" value="Winged helix' DNA-binding domain"/>
    <property type="match status" value="1"/>
</dbReference>
<evidence type="ECO:0000313" key="5">
    <source>
        <dbReference type="EMBL" id="GKH12558.1"/>
    </source>
</evidence>
<dbReference type="PANTHER" id="PTHR30146:SF109">
    <property type="entry name" value="HTH-TYPE TRANSCRIPTIONAL REGULATOR GALS"/>
    <property type="match status" value="1"/>
</dbReference>
<dbReference type="InterPro" id="IPR000524">
    <property type="entry name" value="Tscrpt_reg_HTH_GntR"/>
</dbReference>
<dbReference type="PANTHER" id="PTHR30146">
    <property type="entry name" value="LACI-RELATED TRANSCRIPTIONAL REPRESSOR"/>
    <property type="match status" value="1"/>
</dbReference>
<accession>A0A1Y3V5S4</accession>
<dbReference type="Gene3D" id="1.10.10.10">
    <property type="entry name" value="Winged helix-like DNA-binding domain superfamily/Winged helix DNA-binding domain"/>
    <property type="match status" value="1"/>
</dbReference>
<sequence length="366" mass="41368">MKNKHNYKSIYQEVKSTILDQTYPTNTLLPTETTLAEKYNVSRPTIAKVYSQLQKEGLVHKSKGKGTVILYKKEPKSNYTFGVLLPGAGESEIFSMINDQILKQSEAMQFTCLWDGATASNAQIRKNLIESCCDNYIRRKVDGIFFSPLERVSDTDVINKNICHKISQAKIPLILIDRDIVPPPQKSPFDVVCLDNYGAGCVMAQHLIDAGCKKIYFLYRPSSAYSVKVRCLAVKNTVQEHGLPFDLQHEYCGNPEDMDFINRIRIERGKTGIICANDATAAVLMSSLESAGYKTRTDLLITGFDDMKYSQHLKCSLTSFVQPCKEIADISIELMMRKIKCYNRPPVSVYLRGDIIIRDSSRFLKP</sequence>
<evidence type="ECO:0000256" key="3">
    <source>
        <dbReference type="ARBA" id="ARBA00023163"/>
    </source>
</evidence>
<keyword evidence="3" id="KW-0804">Transcription</keyword>
<evidence type="ECO:0000256" key="2">
    <source>
        <dbReference type="ARBA" id="ARBA00023125"/>
    </source>
</evidence>
<evidence type="ECO:0000259" key="4">
    <source>
        <dbReference type="PROSITE" id="PS50949"/>
    </source>
</evidence>
<evidence type="ECO:0000313" key="7">
    <source>
        <dbReference type="Proteomes" id="UP000196329"/>
    </source>
</evidence>
<dbReference type="CDD" id="cd06267">
    <property type="entry name" value="PBP1_LacI_sugar_binding-like"/>
    <property type="match status" value="1"/>
</dbReference>
<dbReference type="PROSITE" id="PS50949">
    <property type="entry name" value="HTH_GNTR"/>
    <property type="match status" value="1"/>
</dbReference>
<proteinExistence type="predicted"/>
<dbReference type="InterPro" id="IPR046335">
    <property type="entry name" value="LacI/GalR-like_sensor"/>
</dbReference>
<dbReference type="PRINTS" id="PR00035">
    <property type="entry name" value="HTHGNTR"/>
</dbReference>
<dbReference type="AlphaFoldDB" id="A0A1Y3V5S4"/>
<dbReference type="Pfam" id="PF00392">
    <property type="entry name" value="GntR"/>
    <property type="match status" value="1"/>
</dbReference>
<dbReference type="Proteomes" id="UP001055048">
    <property type="component" value="Unassembled WGS sequence"/>
</dbReference>
<dbReference type="RefSeq" id="WP_044467355.1">
    <property type="nucleotide sequence ID" value="NZ_BQNL01000001.1"/>
</dbReference>
<dbReference type="InterPro" id="IPR028082">
    <property type="entry name" value="Peripla_BP_I"/>
</dbReference>
<dbReference type="CDD" id="cd07377">
    <property type="entry name" value="WHTH_GntR"/>
    <property type="match status" value="1"/>
</dbReference>
<dbReference type="InterPro" id="IPR036388">
    <property type="entry name" value="WH-like_DNA-bd_sf"/>
</dbReference>
<protein>
    <recommendedName>
        <fullName evidence="4">HTH gntR-type domain-containing protein</fullName>
    </recommendedName>
</protein>
<dbReference type="Proteomes" id="UP000196329">
    <property type="component" value="Unassembled WGS sequence"/>
</dbReference>
<comment type="caution">
    <text evidence="6">The sequence shown here is derived from an EMBL/GenBank/DDBJ whole genome shotgun (WGS) entry which is preliminary data.</text>
</comment>
<dbReference type="GO" id="GO:0003700">
    <property type="term" value="F:DNA-binding transcription factor activity"/>
    <property type="evidence" value="ECO:0007669"/>
    <property type="project" value="InterPro"/>
</dbReference>
<gene>
    <name evidence="6" type="ORF">B5G17_16000</name>
    <name evidence="5" type="ORF">CE91St12_07680</name>
</gene>
<dbReference type="SUPFAM" id="SSF53822">
    <property type="entry name" value="Periplasmic binding protein-like I"/>
    <property type="match status" value="1"/>
</dbReference>
<evidence type="ECO:0000256" key="1">
    <source>
        <dbReference type="ARBA" id="ARBA00023015"/>
    </source>
</evidence>
<evidence type="ECO:0000313" key="6">
    <source>
        <dbReference type="EMBL" id="OUN52900.1"/>
    </source>
</evidence>
<reference evidence="5" key="3">
    <citation type="submission" date="2022-01" db="EMBL/GenBank/DDBJ databases">
        <title>Novel bile acid biosynthetic pathways are enriched in the microbiome of centenarians.</title>
        <authorList>
            <person name="Sato Y."/>
            <person name="Atarashi K."/>
            <person name="Plichta R.D."/>
            <person name="Arai Y."/>
            <person name="Sasajima S."/>
            <person name="Kearney M.S."/>
            <person name="Suda W."/>
            <person name="Takeshita K."/>
            <person name="Sasaki T."/>
            <person name="Okamoto S."/>
            <person name="Skelly N.A."/>
            <person name="Okamura Y."/>
            <person name="Vlamakis H."/>
            <person name="Li Y."/>
            <person name="Tanoue T."/>
            <person name="Takei H."/>
            <person name="Nittono H."/>
            <person name="Narushima S."/>
            <person name="Irie J."/>
            <person name="Itoh H."/>
            <person name="Moriya K."/>
            <person name="Sugiura Y."/>
            <person name="Suematsu M."/>
            <person name="Moritoki N."/>
            <person name="Shibata S."/>
            <person name="Littman R.D."/>
            <person name="Fischbach A.M."/>
            <person name="Uwamino Y."/>
            <person name="Inoue T."/>
            <person name="Honda A."/>
            <person name="Hattori M."/>
            <person name="Murai T."/>
            <person name="Xavier J.R."/>
            <person name="Hirose N."/>
            <person name="Honda K."/>
        </authorList>
    </citation>
    <scope>NUCLEOTIDE SEQUENCE</scope>
    <source>
        <strain evidence="5">CE91-St12</strain>
    </source>
</reference>
<dbReference type="EMBL" id="BQNL01000001">
    <property type="protein sequence ID" value="GKH12558.1"/>
    <property type="molecule type" value="Genomic_DNA"/>
</dbReference>